<name>A0AA49X3F3_9VIRU</name>
<protein>
    <submittedName>
        <fullName evidence="1">Uncharacterized protein</fullName>
    </submittedName>
</protein>
<organism evidence="1">
    <name type="scientific">Staphylococcus phage HS09</name>
    <dbReference type="NCBI Taxonomy" id="3056401"/>
    <lineage>
        <taxon>Viruses</taxon>
    </lineage>
</organism>
<accession>A0AA49X3F3</accession>
<dbReference type="EMBL" id="OQ890316">
    <property type="protein sequence ID" value="WLJ25799.1"/>
    <property type="molecule type" value="Genomic_DNA"/>
</dbReference>
<evidence type="ECO:0000313" key="1">
    <source>
        <dbReference type="EMBL" id="WLJ25799.1"/>
    </source>
</evidence>
<sequence>MKNTGVKYTGNDIIELPRHYTRVVAMATLL</sequence>
<proteinExistence type="predicted"/>
<reference evidence="1" key="1">
    <citation type="submission" date="2023-04" db="EMBL/GenBank/DDBJ databases">
        <title>The human skin virome in hidradenitis suppurativa patients.</title>
        <authorList>
            <person name="Jansen D."/>
        </authorList>
    </citation>
    <scope>NUCLEOTIDE SEQUENCE</scope>
    <source>
        <strain evidence="1">VC3_JansenPhageF</strain>
    </source>
</reference>